<dbReference type="InterPro" id="IPR029069">
    <property type="entry name" value="HotDog_dom_sf"/>
</dbReference>
<evidence type="ECO:0000313" key="1">
    <source>
        <dbReference type="EMBL" id="QSL65355.1"/>
    </source>
</evidence>
<dbReference type="GO" id="GO:0005739">
    <property type="term" value="C:mitochondrion"/>
    <property type="evidence" value="ECO:0007669"/>
    <property type="project" value="TreeGrafter"/>
</dbReference>
<dbReference type="OrthoDB" id="3257538at2759"/>
<dbReference type="AlphaFoldDB" id="A0A899FYG4"/>
<gene>
    <name evidence="1" type="ORF">MERGE_002665</name>
</gene>
<dbReference type="Gene3D" id="3.10.129.10">
    <property type="entry name" value="Hotdog Thioesterase"/>
    <property type="match status" value="1"/>
</dbReference>
<keyword evidence="2" id="KW-1185">Reference proteome</keyword>
<dbReference type="Proteomes" id="UP000663699">
    <property type="component" value="Chromosome 6"/>
</dbReference>
<evidence type="ECO:0000313" key="2">
    <source>
        <dbReference type="Proteomes" id="UP000663699"/>
    </source>
</evidence>
<dbReference type="SUPFAM" id="SSF54637">
    <property type="entry name" value="Thioesterase/thiol ester dehydrase-isomerase"/>
    <property type="match status" value="1"/>
</dbReference>
<dbReference type="EMBL" id="CP054537">
    <property type="protein sequence ID" value="QSL65355.1"/>
    <property type="molecule type" value="Genomic_DNA"/>
</dbReference>
<dbReference type="GO" id="GO:0019171">
    <property type="term" value="F:(3R)-hydroxyacyl-[acyl-carrier-protein] dehydratase activity"/>
    <property type="evidence" value="ECO:0007669"/>
    <property type="project" value="TreeGrafter"/>
</dbReference>
<accession>A0A899FYG4</accession>
<dbReference type="InterPro" id="IPR052741">
    <property type="entry name" value="Mitochondrial_HTD2"/>
</dbReference>
<proteinExistence type="predicted"/>
<protein>
    <recommendedName>
        <fullName evidence="3">N-terminal of MaoC-like dehydratase domain-containing protein</fullName>
    </recommendedName>
</protein>
<name>A0A899FYG4_9ASCO</name>
<dbReference type="PANTHER" id="PTHR28152:SF1">
    <property type="entry name" value="HYDROXYACYL-THIOESTER DEHYDRATASE TYPE 2, MITOCHONDRIAL"/>
    <property type="match status" value="1"/>
</dbReference>
<sequence length="322" mass="37907">MISLYRTSKSRAVYHIFRHKRRHYSYDKFVSGLLDAPATFTYDLLSPTIGRQLSLTLSSYFRRCLDLSRFRSGSELPAGYHNLYFHKCHSEDSLAKDGGDMVYAPSRSWNRRLLAKGSLEYISKNMEYPLRMGFPALCVEKVEKVDWNGRDDDNISVWTSKEISPLDDQERARDVCLRERICIVYQSVYTMDEKMLRILKKSWTPDFSLSITPSQILLFRYSALTFNTHKIHYDYSYLKEEKYDNLLVQGSLSVIFLLELLQQNVSSDLRLKCFYYKIQSPLYANFTYKFCGKRLKELNGIQYALWVESDKLLHMKGTAEMW</sequence>
<organism evidence="1 2">
    <name type="scientific">Pneumocystis wakefieldiae</name>
    <dbReference type="NCBI Taxonomy" id="38082"/>
    <lineage>
        <taxon>Eukaryota</taxon>
        <taxon>Fungi</taxon>
        <taxon>Dikarya</taxon>
        <taxon>Ascomycota</taxon>
        <taxon>Taphrinomycotina</taxon>
        <taxon>Pneumocystomycetes</taxon>
        <taxon>Pneumocystaceae</taxon>
        <taxon>Pneumocystis</taxon>
    </lineage>
</organism>
<dbReference type="PANTHER" id="PTHR28152">
    <property type="entry name" value="HYDROXYACYL-THIOESTER DEHYDRATASE TYPE 2, MITOCHONDRIAL"/>
    <property type="match status" value="1"/>
</dbReference>
<reference evidence="1" key="1">
    <citation type="submission" date="2020-06" db="EMBL/GenBank/DDBJ databases">
        <title>Genomes of multiple members of Pneumocystis genus reveal paths to human pathogen Pneumocystis jirovecii.</title>
        <authorList>
            <person name="Cisse O.H."/>
            <person name="Ma L."/>
            <person name="Dekker J."/>
            <person name="Khil P."/>
            <person name="Jo J."/>
            <person name="Brenchley J."/>
            <person name="Blair R."/>
            <person name="Pahar B."/>
            <person name="Chabe M."/>
            <person name="Van Rompay K.A."/>
            <person name="Keesler R."/>
            <person name="Sukura A."/>
            <person name="Hirsch V."/>
            <person name="Kutty G."/>
            <person name="Liu Y."/>
            <person name="Peng L."/>
            <person name="Chen J."/>
            <person name="Song J."/>
            <person name="Weissenbacher-Lang C."/>
            <person name="Xu J."/>
            <person name="Upham N.S."/>
            <person name="Stajich J.E."/>
            <person name="Cuomo C.A."/>
            <person name="Cushion M.T."/>
            <person name="Kovacs J.A."/>
        </authorList>
    </citation>
    <scope>NUCLEOTIDE SEQUENCE</scope>
    <source>
        <strain evidence="1">2A</strain>
    </source>
</reference>
<evidence type="ECO:0008006" key="3">
    <source>
        <dbReference type="Google" id="ProtNLM"/>
    </source>
</evidence>